<keyword evidence="1" id="KW-0472">Membrane</keyword>
<gene>
    <name evidence="2" type="ORF">KL86CLO1_11127</name>
</gene>
<name>A0A212JHZ9_9FIRM</name>
<dbReference type="EMBL" id="FLUN01000001">
    <property type="protein sequence ID" value="SBV99054.1"/>
    <property type="molecule type" value="Genomic_DNA"/>
</dbReference>
<accession>A0A212JHZ9</accession>
<protein>
    <submittedName>
        <fullName evidence="2">Putative membrane protein</fullName>
    </submittedName>
</protein>
<evidence type="ECO:0000256" key="1">
    <source>
        <dbReference type="SAM" id="Phobius"/>
    </source>
</evidence>
<feature type="transmembrane region" description="Helical" evidence="1">
    <location>
        <begin position="204"/>
        <end position="227"/>
    </location>
</feature>
<feature type="transmembrane region" description="Helical" evidence="1">
    <location>
        <begin position="54"/>
        <end position="74"/>
    </location>
</feature>
<reference evidence="2" key="1">
    <citation type="submission" date="2016-04" db="EMBL/GenBank/DDBJ databases">
        <authorList>
            <person name="Evans L.H."/>
            <person name="Alamgir A."/>
            <person name="Owens N."/>
            <person name="Weber N.D."/>
            <person name="Virtaneva K."/>
            <person name="Barbian K."/>
            <person name="Babar A."/>
            <person name="Rosenke K."/>
        </authorList>
    </citation>
    <scope>NUCLEOTIDE SEQUENCE</scope>
    <source>
        <strain evidence="2">86</strain>
    </source>
</reference>
<evidence type="ECO:0000313" key="2">
    <source>
        <dbReference type="EMBL" id="SBV99054.1"/>
    </source>
</evidence>
<feature type="transmembrane region" description="Helical" evidence="1">
    <location>
        <begin position="20"/>
        <end position="42"/>
    </location>
</feature>
<keyword evidence="1" id="KW-1133">Transmembrane helix</keyword>
<feature type="transmembrane region" description="Helical" evidence="1">
    <location>
        <begin position="103"/>
        <end position="125"/>
    </location>
</feature>
<dbReference type="AlphaFoldDB" id="A0A212JHZ9"/>
<organism evidence="2">
    <name type="scientific">uncultured Eubacteriales bacterium</name>
    <dbReference type="NCBI Taxonomy" id="172733"/>
    <lineage>
        <taxon>Bacteria</taxon>
        <taxon>Bacillati</taxon>
        <taxon>Bacillota</taxon>
        <taxon>Clostridia</taxon>
        <taxon>Eubacteriales</taxon>
        <taxon>environmental samples</taxon>
    </lineage>
</organism>
<proteinExistence type="predicted"/>
<sequence length="235" mass="25006">MRSATVFKYELRRLFFSREYLLLLAGSLLYGIVLLRGTVLYGVNYTAPFSPQTFGSYCASLSPVLFALLLLLCARQSRPSERAAEAIIGAAPMPVHLFRLLRYGAVALAFLLAAALPAAACMAFYRVVFNYAAFGPLLRLGAVLVLPPALLLFGGAMLWGGRRATAAYVLLAVVLVAGVFAVPVPEWLDLFGGSALQGSGELTLSSAFLSGRVLFLAAGLGMAALSLRPARRRGA</sequence>
<feature type="transmembrane region" description="Helical" evidence="1">
    <location>
        <begin position="166"/>
        <end position="184"/>
    </location>
</feature>
<keyword evidence="1" id="KW-0812">Transmembrane</keyword>
<feature type="transmembrane region" description="Helical" evidence="1">
    <location>
        <begin position="137"/>
        <end position="159"/>
    </location>
</feature>